<comment type="caution">
    <text evidence="13">The sequence shown here is derived from an EMBL/GenBank/DDBJ whole genome shotgun (WGS) entry which is preliminary data.</text>
</comment>
<feature type="transmembrane region" description="Helical" evidence="12">
    <location>
        <begin position="40"/>
        <end position="65"/>
    </location>
</feature>
<keyword evidence="4 11" id="KW-0812">Transmembrane</keyword>
<keyword evidence="7 11" id="KW-0406">Ion transport</keyword>
<evidence type="ECO:0000256" key="4">
    <source>
        <dbReference type="ARBA" id="ARBA00022692"/>
    </source>
</evidence>
<dbReference type="Proteomes" id="UP000663864">
    <property type="component" value="Unassembled WGS sequence"/>
</dbReference>
<comment type="similarity">
    <text evidence="11">Belongs to the amiloride-sensitive sodium channel (TC 1.A.6) family.</text>
</comment>
<dbReference type="InterPro" id="IPR001873">
    <property type="entry name" value="ENaC"/>
</dbReference>
<dbReference type="GO" id="GO:0015280">
    <property type="term" value="F:ligand-gated sodium channel activity"/>
    <property type="evidence" value="ECO:0007669"/>
    <property type="project" value="TreeGrafter"/>
</dbReference>
<protein>
    <submittedName>
        <fullName evidence="13">Uncharacterized protein</fullName>
    </submittedName>
</protein>
<dbReference type="Proteomes" id="UP000663836">
    <property type="component" value="Unassembled WGS sequence"/>
</dbReference>
<evidence type="ECO:0000256" key="8">
    <source>
        <dbReference type="ARBA" id="ARBA00023136"/>
    </source>
</evidence>
<reference evidence="13" key="1">
    <citation type="submission" date="2021-02" db="EMBL/GenBank/DDBJ databases">
        <authorList>
            <person name="Nowell W R."/>
        </authorList>
    </citation>
    <scope>NUCLEOTIDE SEQUENCE</scope>
</reference>
<accession>A0A815L2P0</accession>
<evidence type="ECO:0000313" key="14">
    <source>
        <dbReference type="EMBL" id="CAF4127712.1"/>
    </source>
</evidence>
<gene>
    <name evidence="14" type="ORF">JBS370_LOCUS32925</name>
    <name evidence="13" type="ORF">ZHD862_LOCUS33246</name>
</gene>
<dbReference type="PRINTS" id="PR01078">
    <property type="entry name" value="AMINACHANNEL"/>
</dbReference>
<name>A0A815L2P0_9BILA</name>
<sequence length="439" mass="50397">MEGEKKRDGRRISIIREFALNTSTHALPGIARSESIHNRVFWSISFISFTTIMIYFVVKAILAYFEYPTQMNVSYNSEWPQYFPAFSLCNASPFRFDRFIEPFLNYTNTHNLTNTNDTTTLSALQASYLWNFIVDRINRNESMEPFFYSLSSMLYTCTFNSQPCSAADFISFTSSTYGLCYTFNAKLKNSSNDSVRYGHLNGGTGKLNLGLYVHSHQYVPHIEDSIGMVVLVHDNTQLPRIEAAGIELSTGRKHKLSYTKKTVYFPSSPYTACTDKLSLSMKLMFDNYNGADYGYLGLICYENQYCFECSDQCSIIDFLVQTSSLIAPVPWQMDDIKRFVENSTIPLPENWSTTWHEHIHVNYLAVDVVRETNIVENNTQTPTLTPVDVLSNIGGQTGLWIGISFLSIMEVIEMFYRLIRYECNVVQRAKQRKQQIVPK</sequence>
<dbReference type="EMBL" id="CAJOBD010009076">
    <property type="protein sequence ID" value="CAF4127712.1"/>
    <property type="molecule type" value="Genomic_DNA"/>
</dbReference>
<dbReference type="GO" id="GO:0005886">
    <property type="term" value="C:plasma membrane"/>
    <property type="evidence" value="ECO:0007669"/>
    <property type="project" value="TreeGrafter"/>
</dbReference>
<keyword evidence="9 11" id="KW-0739">Sodium transport</keyword>
<evidence type="ECO:0000256" key="10">
    <source>
        <dbReference type="ARBA" id="ARBA00023303"/>
    </source>
</evidence>
<comment type="subcellular location">
    <subcellularLocation>
        <location evidence="1">Membrane</location>
        <topology evidence="1">Multi-pass membrane protein</topology>
    </subcellularLocation>
</comment>
<evidence type="ECO:0000256" key="7">
    <source>
        <dbReference type="ARBA" id="ARBA00023065"/>
    </source>
</evidence>
<keyword evidence="3 11" id="KW-0894">Sodium channel</keyword>
<evidence type="ECO:0000256" key="6">
    <source>
        <dbReference type="ARBA" id="ARBA00023053"/>
    </source>
</evidence>
<evidence type="ECO:0000313" key="13">
    <source>
        <dbReference type="EMBL" id="CAF1403671.1"/>
    </source>
</evidence>
<evidence type="ECO:0000256" key="2">
    <source>
        <dbReference type="ARBA" id="ARBA00022448"/>
    </source>
</evidence>
<evidence type="ECO:0000256" key="9">
    <source>
        <dbReference type="ARBA" id="ARBA00023201"/>
    </source>
</evidence>
<evidence type="ECO:0000313" key="15">
    <source>
        <dbReference type="Proteomes" id="UP000663864"/>
    </source>
</evidence>
<dbReference type="Pfam" id="PF00858">
    <property type="entry name" value="ASC"/>
    <property type="match status" value="2"/>
</dbReference>
<evidence type="ECO:0000256" key="1">
    <source>
        <dbReference type="ARBA" id="ARBA00004141"/>
    </source>
</evidence>
<dbReference type="EMBL" id="CAJNOT010003868">
    <property type="protein sequence ID" value="CAF1403671.1"/>
    <property type="molecule type" value="Genomic_DNA"/>
</dbReference>
<keyword evidence="8 12" id="KW-0472">Membrane</keyword>
<keyword evidence="6" id="KW-0915">Sodium</keyword>
<evidence type="ECO:0000256" key="12">
    <source>
        <dbReference type="SAM" id="Phobius"/>
    </source>
</evidence>
<evidence type="ECO:0000256" key="5">
    <source>
        <dbReference type="ARBA" id="ARBA00022989"/>
    </source>
</evidence>
<keyword evidence="5 12" id="KW-1133">Transmembrane helix</keyword>
<organism evidence="13 15">
    <name type="scientific">Rotaria sordida</name>
    <dbReference type="NCBI Taxonomy" id="392033"/>
    <lineage>
        <taxon>Eukaryota</taxon>
        <taxon>Metazoa</taxon>
        <taxon>Spiralia</taxon>
        <taxon>Gnathifera</taxon>
        <taxon>Rotifera</taxon>
        <taxon>Eurotatoria</taxon>
        <taxon>Bdelloidea</taxon>
        <taxon>Philodinida</taxon>
        <taxon>Philodinidae</taxon>
        <taxon>Rotaria</taxon>
    </lineage>
</organism>
<dbReference type="Gene3D" id="1.10.287.770">
    <property type="entry name" value="YojJ-like"/>
    <property type="match status" value="1"/>
</dbReference>
<dbReference type="Gene3D" id="2.60.470.10">
    <property type="entry name" value="Acid-sensing ion channels like domains"/>
    <property type="match status" value="1"/>
</dbReference>
<keyword evidence="10 11" id="KW-0407">Ion channel</keyword>
<dbReference type="PANTHER" id="PTHR11690">
    <property type="entry name" value="AMILORIDE-SENSITIVE SODIUM CHANNEL-RELATED"/>
    <property type="match status" value="1"/>
</dbReference>
<evidence type="ECO:0000256" key="11">
    <source>
        <dbReference type="RuleBase" id="RU000679"/>
    </source>
</evidence>
<keyword evidence="2 11" id="KW-0813">Transport</keyword>
<proteinExistence type="inferred from homology"/>
<dbReference type="AlphaFoldDB" id="A0A815L2P0"/>
<evidence type="ECO:0000256" key="3">
    <source>
        <dbReference type="ARBA" id="ARBA00022461"/>
    </source>
</evidence>